<feature type="domain" description="Nucleotidyl transferase" evidence="1">
    <location>
        <begin position="2"/>
        <end position="236"/>
    </location>
</feature>
<name>A4J4B0_DESRM</name>
<keyword evidence="2" id="KW-0808">Transferase</keyword>
<reference evidence="2 3" key="1">
    <citation type="submission" date="2007-03" db="EMBL/GenBank/DDBJ databases">
        <title>Complete sequence of Desulfotomaculum reducens MI-1.</title>
        <authorList>
            <consortium name="US DOE Joint Genome Institute"/>
            <person name="Copeland A."/>
            <person name="Lucas S."/>
            <person name="Lapidus A."/>
            <person name="Barry K."/>
            <person name="Detter J.C."/>
            <person name="Glavina del Rio T."/>
            <person name="Hammon N."/>
            <person name="Israni S."/>
            <person name="Dalin E."/>
            <person name="Tice H."/>
            <person name="Pitluck S."/>
            <person name="Sims D."/>
            <person name="Brettin T."/>
            <person name="Bruce D."/>
            <person name="Han C."/>
            <person name="Tapia R."/>
            <person name="Schmutz J."/>
            <person name="Larimer F."/>
            <person name="Land M."/>
            <person name="Hauser L."/>
            <person name="Kyrpides N."/>
            <person name="Kim E."/>
            <person name="Tebo B.M."/>
            <person name="Richardson P."/>
        </authorList>
    </citation>
    <scope>NUCLEOTIDE SEQUENCE [LARGE SCALE GENOMIC DNA]</scope>
    <source>
        <strain evidence="2 3">MI-1</strain>
    </source>
</reference>
<dbReference type="KEGG" id="drm:Dred_1383"/>
<dbReference type="NCBIfam" id="TIGR01208">
    <property type="entry name" value="rmlA_long"/>
    <property type="match status" value="1"/>
</dbReference>
<evidence type="ECO:0000313" key="2">
    <source>
        <dbReference type="EMBL" id="ABO49913.1"/>
    </source>
</evidence>
<dbReference type="Pfam" id="PF00483">
    <property type="entry name" value="NTP_transferase"/>
    <property type="match status" value="1"/>
</dbReference>
<dbReference type="eggNOG" id="COG1209">
    <property type="taxonomic scope" value="Bacteria"/>
</dbReference>
<dbReference type="CDD" id="cd04189">
    <property type="entry name" value="G1P_TT_long"/>
    <property type="match status" value="1"/>
</dbReference>
<dbReference type="Gene3D" id="3.90.550.10">
    <property type="entry name" value="Spore Coat Polysaccharide Biosynthesis Protein SpsA, Chain A"/>
    <property type="match status" value="1"/>
</dbReference>
<dbReference type="InterPro" id="IPR005908">
    <property type="entry name" value="G1P_thy_trans_l"/>
</dbReference>
<dbReference type="EMBL" id="CP000612">
    <property type="protein sequence ID" value="ABO49913.1"/>
    <property type="molecule type" value="Genomic_DNA"/>
</dbReference>
<dbReference type="InterPro" id="IPR029044">
    <property type="entry name" value="Nucleotide-diphossugar_trans"/>
</dbReference>
<gene>
    <name evidence="2" type="ordered locus">Dred_1383</name>
</gene>
<proteinExistence type="predicted"/>
<protein>
    <submittedName>
        <fullName evidence="2">Glucose-1-phosphate thymidyltransferase</fullName>
    </submittedName>
</protein>
<dbReference type="SUPFAM" id="SSF53448">
    <property type="entry name" value="Nucleotide-diphospho-sugar transferases"/>
    <property type="match status" value="1"/>
</dbReference>
<organism evidence="2 3">
    <name type="scientific">Desulforamulus reducens (strain ATCC BAA-1160 / DSM 100696 / MI-1)</name>
    <name type="common">Desulfotomaculum reducens</name>
    <dbReference type="NCBI Taxonomy" id="349161"/>
    <lineage>
        <taxon>Bacteria</taxon>
        <taxon>Bacillati</taxon>
        <taxon>Bacillota</taxon>
        <taxon>Clostridia</taxon>
        <taxon>Eubacteriales</taxon>
        <taxon>Peptococcaceae</taxon>
        <taxon>Desulforamulus</taxon>
    </lineage>
</organism>
<dbReference type="OrthoDB" id="9803871at2"/>
<dbReference type="InterPro" id="IPR005835">
    <property type="entry name" value="NTP_transferase_dom"/>
</dbReference>
<dbReference type="HOGENOM" id="CLU_029499_0_1_9"/>
<dbReference type="AlphaFoldDB" id="A4J4B0"/>
<keyword evidence="3" id="KW-1185">Reference proteome</keyword>
<sequence>MKALIPCGGKGTRLRPLTFTTAKPLIPVANKPIVHFIIEQILEAGINDIGIIVAPETDQCFRATLGDGSRWGAKITYILQEKQTGLADTVNKARDFLGDSSFLMFLGDNLIQGRVKEIVADFQNSDTDAIIQFKKVKDPRQFGVAVLDQNQRVIKLVEKPQDPPTDLAVAGIYLFRPVIHQAVQEIKPSWRGELEITDAIQRLVDMNCRVEARELKGWWLDTGKKEDILEANRVILDDYAQFDILGEVDKESSITGRVELGTGSKVKNSIIRGPVRIGDNVTIINSFIGPYTTIGSGCMVENVSLQYSVVLDNCDLNNVDTIEDSLIGYNSKVYRQETRRKTLRLMVGDDSEITI</sequence>
<dbReference type="STRING" id="349161.Dred_1383"/>
<evidence type="ECO:0000313" key="3">
    <source>
        <dbReference type="Proteomes" id="UP000001556"/>
    </source>
</evidence>
<dbReference type="Gene3D" id="2.160.10.10">
    <property type="entry name" value="Hexapeptide repeat proteins"/>
    <property type="match status" value="1"/>
</dbReference>
<dbReference type="PANTHER" id="PTHR42883:SF2">
    <property type="entry name" value="THYMIDYLYLTRANSFERASE"/>
    <property type="match status" value="1"/>
</dbReference>
<accession>A4J4B0</accession>
<dbReference type="GO" id="GO:0016740">
    <property type="term" value="F:transferase activity"/>
    <property type="evidence" value="ECO:0007669"/>
    <property type="project" value="UniProtKB-KW"/>
</dbReference>
<dbReference type="PANTHER" id="PTHR42883">
    <property type="entry name" value="GLUCOSE-1-PHOSPHATE THYMIDYLTRANSFERASE"/>
    <property type="match status" value="1"/>
</dbReference>
<evidence type="ECO:0000259" key="1">
    <source>
        <dbReference type="Pfam" id="PF00483"/>
    </source>
</evidence>
<dbReference type="Proteomes" id="UP000001556">
    <property type="component" value="Chromosome"/>
</dbReference>
<dbReference type="RefSeq" id="WP_011877733.1">
    <property type="nucleotide sequence ID" value="NC_009253.1"/>
</dbReference>